<proteinExistence type="predicted"/>
<reference evidence="1 2" key="1">
    <citation type="submission" date="2021-03" db="EMBL/GenBank/DDBJ databases">
        <title>Lysobacter sp. nov. isolated from soil of gangwondo yeongwol, south Korea.</title>
        <authorList>
            <person name="Kim K.R."/>
            <person name="Kim K.H."/>
            <person name="Jeon C.O."/>
        </authorList>
    </citation>
    <scope>NUCLEOTIDE SEQUENCE [LARGE SCALE GENOMIC DNA]</scope>
    <source>
        <strain evidence="1 2">R19</strain>
    </source>
</reference>
<evidence type="ECO:0000313" key="2">
    <source>
        <dbReference type="Proteomes" id="UP000639274"/>
    </source>
</evidence>
<gene>
    <name evidence="1" type="ORF">I8J32_003840</name>
</gene>
<accession>A0A974Y0J5</accession>
<dbReference type="RefSeq" id="WP_207526763.1">
    <property type="nucleotide sequence ID" value="NZ_CP071518.1"/>
</dbReference>
<organism evidence="1 2">
    <name type="scientific">Agrilutibacter solisilvae</name>
    <dbReference type="NCBI Taxonomy" id="2763317"/>
    <lineage>
        <taxon>Bacteria</taxon>
        <taxon>Pseudomonadati</taxon>
        <taxon>Pseudomonadota</taxon>
        <taxon>Gammaproteobacteria</taxon>
        <taxon>Lysobacterales</taxon>
        <taxon>Lysobacteraceae</taxon>
        <taxon>Agrilutibacter</taxon>
    </lineage>
</organism>
<keyword evidence="2" id="KW-1185">Reference proteome</keyword>
<protein>
    <submittedName>
        <fullName evidence="1">Uncharacterized protein</fullName>
    </submittedName>
</protein>
<name>A0A974Y0J5_9GAMM</name>
<dbReference type="EMBL" id="CP071518">
    <property type="protein sequence ID" value="QSX79048.1"/>
    <property type="molecule type" value="Genomic_DNA"/>
</dbReference>
<dbReference type="Proteomes" id="UP000639274">
    <property type="component" value="Chromosome"/>
</dbReference>
<dbReference type="AlphaFoldDB" id="A0A974Y0J5"/>
<dbReference type="KEGG" id="lsf:I8J32_003840"/>
<evidence type="ECO:0000313" key="1">
    <source>
        <dbReference type="EMBL" id="QSX79048.1"/>
    </source>
</evidence>
<sequence>MRRVTFYAMQVGDHWEVACSQRGIEPQRHEDRARALAAAQEGAQGLWARERIATAVVVSEDDGGWHQAATYGDLLDF</sequence>